<accession>A0ABQ5P6X8</accession>
<dbReference type="PROSITE" id="PS51318">
    <property type="entry name" value="TAT"/>
    <property type="match status" value="1"/>
</dbReference>
<dbReference type="GO" id="GO:0006508">
    <property type="term" value="P:proteolysis"/>
    <property type="evidence" value="ECO:0007669"/>
    <property type="project" value="UniProtKB-KW"/>
</dbReference>
<dbReference type="Proteomes" id="UP001291653">
    <property type="component" value="Unassembled WGS sequence"/>
</dbReference>
<comment type="caution">
    <text evidence="2">The sequence shown here is derived from an EMBL/GenBank/DDBJ whole genome shotgun (WGS) entry which is preliminary data.</text>
</comment>
<evidence type="ECO:0000313" key="2">
    <source>
        <dbReference type="EMBL" id="GLF98343.1"/>
    </source>
</evidence>
<keyword evidence="2" id="KW-0645">Protease</keyword>
<dbReference type="EMBL" id="BSBI01000014">
    <property type="protein sequence ID" value="GLF98343.1"/>
    <property type="molecule type" value="Genomic_DNA"/>
</dbReference>
<proteinExistence type="predicted"/>
<dbReference type="GO" id="GO:0008233">
    <property type="term" value="F:peptidase activity"/>
    <property type="evidence" value="ECO:0007669"/>
    <property type="project" value="UniProtKB-KW"/>
</dbReference>
<gene>
    <name evidence="2" type="ORF">SYYSPA8_28620</name>
</gene>
<keyword evidence="3" id="KW-1185">Reference proteome</keyword>
<dbReference type="InterPro" id="IPR006311">
    <property type="entry name" value="TAT_signal"/>
</dbReference>
<evidence type="ECO:0000313" key="3">
    <source>
        <dbReference type="Proteomes" id="UP001291653"/>
    </source>
</evidence>
<sequence length="522" mass="54030">MSTSSVPRRGVLRALALTVALVGGTIPATGATALAAQPETFTLTIHHLDGAGRATGEYTTNVHGLTGPRAGRSVHPHDASGTTTVELPRGRYALDSAVLDGPSAQRVDWIVQPRLDLDRDTTVTVDARTTAPVDVRPPDASADLYMGAMMMRIAHDGIAYHPNVSVRSAELRVAHLGPDAEPGSVRQWYDSYWNAGNARYYALGYHFTGARALTGLTRHPSAADLATVRVSGATRPGSTGHAAVFVTPRPGPAVGYGNTMATPGTSTFVVTPERGTWEFEYAPRDASGRTTKRYSAGDISVRAGGTTELTFDNGVFGPDLTGRPGAVREGDRISVDVPLLADGAGHVPESADGEAPVFTLHRDGVRVPAESNTPGRAGFTVPPGRASYRLTGTARLSGTPGTATRVTSEWTFMSATTGGPAALPLSAVRFSPGLGPDGTAPAGTDLRIPVTVQGAAANGRIRSLVVSASTDGGATWTRLPVAGDAVTVPGPGAGTGVSLRAELTDTEGNTLVQTTADAYRTR</sequence>
<keyword evidence="1" id="KW-0732">Signal</keyword>
<evidence type="ECO:0000256" key="1">
    <source>
        <dbReference type="SAM" id="SignalP"/>
    </source>
</evidence>
<dbReference type="RefSeq" id="WP_323450326.1">
    <property type="nucleotide sequence ID" value="NZ_BSBI01000014.1"/>
</dbReference>
<feature type="signal peptide" evidence="1">
    <location>
        <begin position="1"/>
        <end position="30"/>
    </location>
</feature>
<organism evidence="2 3">
    <name type="scientific">Streptomyces yaizuensis</name>
    <dbReference type="NCBI Taxonomy" id="2989713"/>
    <lineage>
        <taxon>Bacteria</taxon>
        <taxon>Bacillati</taxon>
        <taxon>Actinomycetota</taxon>
        <taxon>Actinomycetes</taxon>
        <taxon>Kitasatosporales</taxon>
        <taxon>Streptomycetaceae</taxon>
        <taxon>Streptomyces</taxon>
    </lineage>
</organism>
<keyword evidence="2" id="KW-0378">Hydrolase</keyword>
<protein>
    <submittedName>
        <fullName evidence="2">Serine protease</fullName>
    </submittedName>
</protein>
<reference evidence="2 3" key="1">
    <citation type="submission" date="2022-10" db="EMBL/GenBank/DDBJ databases">
        <title>Draft genome sequence of Streptomyces sp. YSPA8.</title>
        <authorList>
            <person name="Moriuchi R."/>
            <person name="Dohra H."/>
            <person name="Yamamura H."/>
            <person name="Kodani S."/>
        </authorList>
    </citation>
    <scope>NUCLEOTIDE SEQUENCE [LARGE SCALE GENOMIC DNA]</scope>
    <source>
        <strain evidence="2 3">YSPA8</strain>
    </source>
</reference>
<name>A0ABQ5P6X8_9ACTN</name>
<feature type="chain" id="PRO_5046694046" evidence="1">
    <location>
        <begin position="31"/>
        <end position="522"/>
    </location>
</feature>